<keyword evidence="2" id="KW-0812">Transmembrane</keyword>
<dbReference type="GO" id="GO:0005886">
    <property type="term" value="C:plasma membrane"/>
    <property type="evidence" value="ECO:0007669"/>
    <property type="project" value="TreeGrafter"/>
</dbReference>
<dbReference type="SUPFAM" id="SSF111352">
    <property type="entry name" value="Ammonium transporter"/>
    <property type="match status" value="2"/>
</dbReference>
<evidence type="ECO:0000259" key="5">
    <source>
        <dbReference type="Pfam" id="PF00909"/>
    </source>
</evidence>
<accession>A0AAE1MY74</accession>
<dbReference type="Pfam" id="PF00909">
    <property type="entry name" value="Ammonium_transp"/>
    <property type="match status" value="2"/>
</dbReference>
<evidence type="ECO:0000313" key="6">
    <source>
        <dbReference type="EMBL" id="KAK4279432.1"/>
    </source>
</evidence>
<evidence type="ECO:0000256" key="4">
    <source>
        <dbReference type="ARBA" id="ARBA00023136"/>
    </source>
</evidence>
<protein>
    <recommendedName>
        <fullName evidence="5">Ammonium transporter AmtB-like domain-containing protein</fullName>
    </recommendedName>
</protein>
<proteinExistence type="predicted"/>
<dbReference type="GO" id="GO:0097272">
    <property type="term" value="P:ammonium homeostasis"/>
    <property type="evidence" value="ECO:0007669"/>
    <property type="project" value="TreeGrafter"/>
</dbReference>
<reference evidence="6" key="1">
    <citation type="submission" date="2023-10" db="EMBL/GenBank/DDBJ databases">
        <title>Chromosome-level genome of the transformable northern wattle, Acacia crassicarpa.</title>
        <authorList>
            <person name="Massaro I."/>
            <person name="Sinha N.R."/>
            <person name="Poethig S."/>
            <person name="Leichty A.R."/>
        </authorList>
    </citation>
    <scope>NUCLEOTIDE SEQUENCE</scope>
    <source>
        <strain evidence="6">Acra3RX</strain>
        <tissue evidence="6">Leaf</tissue>
    </source>
</reference>
<dbReference type="EMBL" id="JAWXYG010000002">
    <property type="protein sequence ID" value="KAK4279432.1"/>
    <property type="molecule type" value="Genomic_DNA"/>
</dbReference>
<dbReference type="Gene3D" id="1.10.3430.10">
    <property type="entry name" value="Ammonium transporter AmtB like domains"/>
    <property type="match status" value="2"/>
</dbReference>
<evidence type="ECO:0000313" key="7">
    <source>
        <dbReference type="Proteomes" id="UP001293593"/>
    </source>
</evidence>
<dbReference type="AlphaFoldDB" id="A0AAE1MY74"/>
<dbReference type="InterPro" id="IPR024041">
    <property type="entry name" value="NH4_transpt_AmtB-like_dom"/>
</dbReference>
<name>A0AAE1MY74_9FABA</name>
<evidence type="ECO:0000256" key="2">
    <source>
        <dbReference type="ARBA" id="ARBA00022692"/>
    </source>
</evidence>
<evidence type="ECO:0000256" key="1">
    <source>
        <dbReference type="ARBA" id="ARBA00004141"/>
    </source>
</evidence>
<keyword evidence="7" id="KW-1185">Reference proteome</keyword>
<organism evidence="6 7">
    <name type="scientific">Acacia crassicarpa</name>
    <name type="common">northern wattle</name>
    <dbReference type="NCBI Taxonomy" id="499986"/>
    <lineage>
        <taxon>Eukaryota</taxon>
        <taxon>Viridiplantae</taxon>
        <taxon>Streptophyta</taxon>
        <taxon>Embryophyta</taxon>
        <taxon>Tracheophyta</taxon>
        <taxon>Spermatophyta</taxon>
        <taxon>Magnoliopsida</taxon>
        <taxon>eudicotyledons</taxon>
        <taxon>Gunneridae</taxon>
        <taxon>Pentapetalae</taxon>
        <taxon>rosids</taxon>
        <taxon>fabids</taxon>
        <taxon>Fabales</taxon>
        <taxon>Fabaceae</taxon>
        <taxon>Caesalpinioideae</taxon>
        <taxon>mimosoid clade</taxon>
        <taxon>Acacieae</taxon>
        <taxon>Acacia</taxon>
    </lineage>
</organism>
<keyword evidence="3" id="KW-1133">Transmembrane helix</keyword>
<feature type="domain" description="Ammonium transporter AmtB-like" evidence="5">
    <location>
        <begin position="1"/>
        <end position="48"/>
    </location>
</feature>
<dbReference type="GO" id="GO:0008519">
    <property type="term" value="F:ammonium channel activity"/>
    <property type="evidence" value="ECO:0007669"/>
    <property type="project" value="InterPro"/>
</dbReference>
<evidence type="ECO:0000256" key="3">
    <source>
        <dbReference type="ARBA" id="ARBA00022989"/>
    </source>
</evidence>
<dbReference type="Proteomes" id="UP001293593">
    <property type="component" value="Unassembled WGS sequence"/>
</dbReference>
<dbReference type="InterPro" id="IPR029020">
    <property type="entry name" value="Ammonium/urea_transptr"/>
</dbReference>
<feature type="domain" description="Ammonium transporter AmtB-like" evidence="5">
    <location>
        <begin position="51"/>
        <end position="102"/>
    </location>
</feature>
<dbReference type="PANTHER" id="PTHR11730:SF121">
    <property type="entry name" value="AMMONIUM TRANSPORTER 1 MEMBER 1"/>
    <property type="match status" value="1"/>
</dbReference>
<keyword evidence="4" id="KW-0472">Membrane</keyword>
<dbReference type="PANTHER" id="PTHR11730">
    <property type="entry name" value="AMMONIUM TRANSPORTER"/>
    <property type="match status" value="1"/>
</dbReference>
<comment type="caution">
    <text evidence="6">The sequence shown here is derived from an EMBL/GenBank/DDBJ whole genome shotgun (WGS) entry which is preliminary data.</text>
</comment>
<sequence>MQLGLAILCAGSIHTKNSMNIMLTNVLDATTSGLFYYLFSFGFAFGAPSNALTTLFGKQILSDHWNVTDVCNGLLSGFTAITARCSFVEPWAAIICGVVVAAV</sequence>
<comment type="subcellular location">
    <subcellularLocation>
        <location evidence="1">Membrane</location>
        <topology evidence="1">Multi-pass membrane protein</topology>
    </subcellularLocation>
</comment>
<gene>
    <name evidence="6" type="ORF">QN277_011217</name>
</gene>